<dbReference type="GO" id="GO:0071555">
    <property type="term" value="P:cell wall organization"/>
    <property type="evidence" value="ECO:0007669"/>
    <property type="project" value="TreeGrafter"/>
</dbReference>
<dbReference type="Gene3D" id="3.90.1310.10">
    <property type="entry name" value="Penicillin-binding protein 2a (Domain 2)"/>
    <property type="match status" value="1"/>
</dbReference>
<sequence length="570" mass="62897">MAYNASNESLQLKRVNLLGLVFAALLVLIMGRIFQRQIIEHSSFLALAKDQHVVNEEVVAKRGKVLVYDQQLEAYYPLATNVSLYSLNVVPTQVTQSELVATKLLPFLSDITETALLEILQSNKVYVPPLKRRVEVREKEAIEALALDGVYLRTEEYRYYPEDDLASNLLGFVNRDRKGQYGVEGYFDQELSGRAGLAQVEKSSLGTHITIGSRKVINPENGADVVLTIDRAIQYFVEKKLQEYVEKYKATGGAVIIMEPQTGKIVALANYPDFNPNYYNEFPLENFTNPNVSLVYEPGSVFKVFTIAAGIDAGLISPSTTYTDVGEVKVTDKIIRNSDLAAHGVQTMTQVLEKSLNTGAVFVVQKLGRQLFYKYLKDLGFDAVTNVGLAGEVPANMRPFREWPEMDLATMSFGQAIAVTPMQLVTAIGAIANQGKLMKPQIVEKVIYQDGAVAFDPQIVKVVFKPQTAQLVSAMMVNVVEKGHGKQAGVAGYRVAGKTGTAQIAGPGGYEKEVSIGSFIGFAPMTNPRFVMLTRIDRPEGMIYAESSAAPLFGEIAEYLLNYWQVPPER</sequence>
<dbReference type="Proteomes" id="UP000034752">
    <property type="component" value="Unassembled WGS sequence"/>
</dbReference>
<accession>A0A0G1KA18</accession>
<feature type="transmembrane region" description="Helical" evidence="3">
    <location>
        <begin position="15"/>
        <end position="34"/>
    </location>
</feature>
<dbReference type="SUPFAM" id="SSF56601">
    <property type="entry name" value="beta-lactamase/transpeptidase-like"/>
    <property type="match status" value="1"/>
</dbReference>
<dbReference type="GO" id="GO:0008658">
    <property type="term" value="F:penicillin binding"/>
    <property type="evidence" value="ECO:0007669"/>
    <property type="project" value="InterPro"/>
</dbReference>
<evidence type="ECO:0000256" key="1">
    <source>
        <dbReference type="ARBA" id="ARBA00004370"/>
    </source>
</evidence>
<gene>
    <name evidence="6" type="ORF">VE96_C0003G0022</name>
</gene>
<name>A0A0G1KA18_UNCK3</name>
<evidence type="ECO:0000256" key="3">
    <source>
        <dbReference type="SAM" id="Phobius"/>
    </source>
</evidence>
<organism evidence="6 7">
    <name type="scientific">candidate division Kazan bacterium GW2011_GWA1_44_22</name>
    <dbReference type="NCBI Taxonomy" id="1620410"/>
    <lineage>
        <taxon>Bacteria</taxon>
        <taxon>Bacteria division Kazan-3B-28</taxon>
    </lineage>
</organism>
<feature type="domain" description="Penicillin-binding protein dimerisation" evidence="5">
    <location>
        <begin position="59"/>
        <end position="209"/>
    </location>
</feature>
<dbReference type="InterPro" id="IPR036138">
    <property type="entry name" value="PBP_dimer_sf"/>
</dbReference>
<dbReference type="GO" id="GO:0005886">
    <property type="term" value="C:plasma membrane"/>
    <property type="evidence" value="ECO:0007669"/>
    <property type="project" value="TreeGrafter"/>
</dbReference>
<comment type="caution">
    <text evidence="6">The sequence shown here is derived from an EMBL/GenBank/DDBJ whole genome shotgun (WGS) entry which is preliminary data.</text>
</comment>
<proteinExistence type="predicted"/>
<protein>
    <submittedName>
        <fullName evidence="6">Peptidoglycan glycosyltransferase</fullName>
    </submittedName>
</protein>
<dbReference type="InterPro" id="IPR005311">
    <property type="entry name" value="PBP_dimer"/>
</dbReference>
<dbReference type="PANTHER" id="PTHR30627:SF1">
    <property type="entry name" value="PEPTIDOGLYCAN D,D-TRANSPEPTIDASE FTSI"/>
    <property type="match status" value="1"/>
</dbReference>
<evidence type="ECO:0000259" key="4">
    <source>
        <dbReference type="Pfam" id="PF00905"/>
    </source>
</evidence>
<dbReference type="PANTHER" id="PTHR30627">
    <property type="entry name" value="PEPTIDOGLYCAN D,D-TRANSPEPTIDASE"/>
    <property type="match status" value="1"/>
</dbReference>
<dbReference type="InterPro" id="IPR050515">
    <property type="entry name" value="Beta-lactam/transpept"/>
</dbReference>
<dbReference type="Pfam" id="PF03717">
    <property type="entry name" value="PBP_dimer"/>
    <property type="match status" value="1"/>
</dbReference>
<evidence type="ECO:0000313" key="7">
    <source>
        <dbReference type="Proteomes" id="UP000034752"/>
    </source>
</evidence>
<dbReference type="Gene3D" id="3.40.710.10">
    <property type="entry name" value="DD-peptidase/beta-lactamase superfamily"/>
    <property type="match status" value="1"/>
</dbReference>
<keyword evidence="3" id="KW-0812">Transmembrane</keyword>
<keyword evidence="2 3" id="KW-0472">Membrane</keyword>
<dbReference type="InterPro" id="IPR012338">
    <property type="entry name" value="Beta-lactam/transpept-like"/>
</dbReference>
<dbReference type="InterPro" id="IPR001460">
    <property type="entry name" value="PCN-bd_Tpept"/>
</dbReference>
<keyword evidence="3" id="KW-1133">Transmembrane helix</keyword>
<dbReference type="SUPFAM" id="SSF56519">
    <property type="entry name" value="Penicillin binding protein dimerisation domain"/>
    <property type="match status" value="1"/>
</dbReference>
<comment type="subcellular location">
    <subcellularLocation>
        <location evidence="1">Membrane</location>
    </subcellularLocation>
</comment>
<reference evidence="6 7" key="1">
    <citation type="journal article" date="2015" name="Nature">
        <title>rRNA introns, odd ribosomes, and small enigmatic genomes across a large radiation of phyla.</title>
        <authorList>
            <person name="Brown C.T."/>
            <person name="Hug L.A."/>
            <person name="Thomas B.C."/>
            <person name="Sharon I."/>
            <person name="Castelle C.J."/>
            <person name="Singh A."/>
            <person name="Wilkins M.J."/>
            <person name="Williams K.H."/>
            <person name="Banfield J.F."/>
        </authorList>
    </citation>
    <scope>NUCLEOTIDE SEQUENCE [LARGE SCALE GENOMIC DNA]</scope>
</reference>
<dbReference type="Gene3D" id="3.30.450.330">
    <property type="match status" value="1"/>
</dbReference>
<dbReference type="GO" id="GO:0016740">
    <property type="term" value="F:transferase activity"/>
    <property type="evidence" value="ECO:0007669"/>
    <property type="project" value="UniProtKB-KW"/>
</dbReference>
<evidence type="ECO:0000259" key="5">
    <source>
        <dbReference type="Pfam" id="PF03717"/>
    </source>
</evidence>
<dbReference type="AlphaFoldDB" id="A0A0G1KA18"/>
<dbReference type="EMBL" id="LCIJ01000003">
    <property type="protein sequence ID" value="KKT53082.1"/>
    <property type="molecule type" value="Genomic_DNA"/>
</dbReference>
<keyword evidence="6" id="KW-0808">Transferase</keyword>
<evidence type="ECO:0000256" key="2">
    <source>
        <dbReference type="ARBA" id="ARBA00023136"/>
    </source>
</evidence>
<dbReference type="Pfam" id="PF00905">
    <property type="entry name" value="Transpeptidase"/>
    <property type="match status" value="1"/>
</dbReference>
<feature type="domain" description="Penicillin-binding protein transpeptidase" evidence="4">
    <location>
        <begin position="253"/>
        <end position="557"/>
    </location>
</feature>
<evidence type="ECO:0000313" key="6">
    <source>
        <dbReference type="EMBL" id="KKT53082.1"/>
    </source>
</evidence>